<organism evidence="1 2">
    <name type="scientific">Bauhinia variegata</name>
    <name type="common">Purple orchid tree</name>
    <name type="synonym">Phanera variegata</name>
    <dbReference type="NCBI Taxonomy" id="167791"/>
    <lineage>
        <taxon>Eukaryota</taxon>
        <taxon>Viridiplantae</taxon>
        <taxon>Streptophyta</taxon>
        <taxon>Embryophyta</taxon>
        <taxon>Tracheophyta</taxon>
        <taxon>Spermatophyta</taxon>
        <taxon>Magnoliopsida</taxon>
        <taxon>eudicotyledons</taxon>
        <taxon>Gunneridae</taxon>
        <taxon>Pentapetalae</taxon>
        <taxon>rosids</taxon>
        <taxon>fabids</taxon>
        <taxon>Fabales</taxon>
        <taxon>Fabaceae</taxon>
        <taxon>Cercidoideae</taxon>
        <taxon>Cercideae</taxon>
        <taxon>Bauhiniinae</taxon>
        <taxon>Bauhinia</taxon>
    </lineage>
</organism>
<protein>
    <submittedName>
        <fullName evidence="1">Uncharacterized protein</fullName>
    </submittedName>
</protein>
<dbReference type="Proteomes" id="UP000828941">
    <property type="component" value="Chromosome 3"/>
</dbReference>
<sequence>MYLTLCMPPLTPANPSGASINTARIGNQVRLSLYQWFGCTRVQLLLGTRYRESLVLASFEILSRKK</sequence>
<keyword evidence="2" id="KW-1185">Reference proteome</keyword>
<evidence type="ECO:0000313" key="1">
    <source>
        <dbReference type="EMBL" id="KAI4351981.1"/>
    </source>
</evidence>
<reference evidence="1 2" key="1">
    <citation type="journal article" date="2022" name="DNA Res.">
        <title>Chromosomal-level genome assembly of the orchid tree Bauhinia variegata (Leguminosae; Cercidoideae) supports the allotetraploid origin hypothesis of Bauhinia.</title>
        <authorList>
            <person name="Zhong Y."/>
            <person name="Chen Y."/>
            <person name="Zheng D."/>
            <person name="Pang J."/>
            <person name="Liu Y."/>
            <person name="Luo S."/>
            <person name="Meng S."/>
            <person name="Qian L."/>
            <person name="Wei D."/>
            <person name="Dai S."/>
            <person name="Zhou R."/>
        </authorList>
    </citation>
    <scope>NUCLEOTIDE SEQUENCE [LARGE SCALE GENOMIC DNA]</scope>
    <source>
        <strain evidence="1">BV-YZ2020</strain>
    </source>
</reference>
<name>A0ACB9PU09_BAUVA</name>
<comment type="caution">
    <text evidence="1">The sequence shown here is derived from an EMBL/GenBank/DDBJ whole genome shotgun (WGS) entry which is preliminary data.</text>
</comment>
<evidence type="ECO:0000313" key="2">
    <source>
        <dbReference type="Proteomes" id="UP000828941"/>
    </source>
</evidence>
<gene>
    <name evidence="1" type="ORF">L6164_006278</name>
</gene>
<dbReference type="EMBL" id="CM039428">
    <property type="protein sequence ID" value="KAI4351981.1"/>
    <property type="molecule type" value="Genomic_DNA"/>
</dbReference>
<accession>A0ACB9PU09</accession>
<proteinExistence type="predicted"/>